<dbReference type="InterPro" id="IPR025132">
    <property type="entry name" value="DUF4058"/>
</dbReference>
<sequence length="279" mass="32372">MPSPFPGMDPFIEGQRWEHFHGEFIYEIHRALMPQLVPRYISVVGERVYVEWLSEPTKRETTTSQWRVPDVAILEVVPTTASSVATQVASEVSVEIEPELSRGTVEVELIEISREVFRERFVEIRVRETGELVTVIELLSPTNKQKGKSGWHEYLTKRHEILFSQVHLVELDLLRAGERMPLKGELKGDYLAMVSRWEWRPKALVWSWGLKDPMPTLPIPLKGRDEWVKLDLQSVFNAVYERGGYRYLLDYRRPVEPPLKDEDKVWVEGLLAKALQATP</sequence>
<reference evidence="1 2" key="1">
    <citation type="submission" date="2022-08" db="EMBL/GenBank/DDBJ databases">
        <title>Bacterial and archaeal communities from various locations to study Microbial Dark Matter (Phase II).</title>
        <authorList>
            <person name="Stepanauskas R."/>
        </authorList>
    </citation>
    <scope>NUCLEOTIDE SEQUENCE [LARGE SCALE GENOMIC DNA]</scope>
    <source>
        <strain evidence="1 2">PD1</strain>
    </source>
</reference>
<accession>A0ABT2EU31</accession>
<protein>
    <recommendedName>
        <fullName evidence="3">DUF4058 family protein</fullName>
    </recommendedName>
</protein>
<comment type="caution">
    <text evidence="1">The sequence shown here is derived from an EMBL/GenBank/DDBJ whole genome shotgun (WGS) entry which is preliminary data.</text>
</comment>
<proteinExistence type="predicted"/>
<dbReference type="RefSeq" id="WP_259099580.1">
    <property type="nucleotide sequence ID" value="NZ_CP130454.1"/>
</dbReference>
<evidence type="ECO:0008006" key="3">
    <source>
        <dbReference type="Google" id="ProtNLM"/>
    </source>
</evidence>
<evidence type="ECO:0000313" key="1">
    <source>
        <dbReference type="EMBL" id="MCS3920413.1"/>
    </source>
</evidence>
<evidence type="ECO:0000313" key="2">
    <source>
        <dbReference type="Proteomes" id="UP001204798"/>
    </source>
</evidence>
<gene>
    <name evidence="1" type="ORF">M2350_002842</name>
</gene>
<name>A0ABT2EU31_9BACT</name>
<organism evidence="1 2">
    <name type="scientific">Candidatus Fervidibacter sacchari</name>
    <dbReference type="NCBI Taxonomy" id="1448929"/>
    <lineage>
        <taxon>Bacteria</taxon>
        <taxon>Candidatus Fervidibacterota</taxon>
        <taxon>Candidatus Fervidibacter</taxon>
    </lineage>
</organism>
<dbReference type="Pfam" id="PF13267">
    <property type="entry name" value="DUF4058"/>
    <property type="match status" value="1"/>
</dbReference>
<dbReference type="Proteomes" id="UP001204798">
    <property type="component" value="Unassembled WGS sequence"/>
</dbReference>
<keyword evidence="2" id="KW-1185">Reference proteome</keyword>
<dbReference type="EMBL" id="JANUCP010000005">
    <property type="protein sequence ID" value="MCS3920413.1"/>
    <property type="molecule type" value="Genomic_DNA"/>
</dbReference>